<proteinExistence type="predicted"/>
<accession>A0ABD2VSU5</accession>
<comment type="caution">
    <text evidence="1">The sequence shown here is derived from an EMBL/GenBank/DDBJ whole genome shotgun (WGS) entry which is preliminary data.</text>
</comment>
<dbReference type="EMBL" id="JBJJXI010000181">
    <property type="protein sequence ID" value="KAL3383812.1"/>
    <property type="molecule type" value="Genomic_DNA"/>
</dbReference>
<dbReference type="Proteomes" id="UP001627154">
    <property type="component" value="Unassembled WGS sequence"/>
</dbReference>
<protein>
    <recommendedName>
        <fullName evidence="3">Transposase domain-containing protein</fullName>
    </recommendedName>
</protein>
<reference evidence="1 2" key="1">
    <citation type="journal article" date="2024" name="bioRxiv">
        <title>A reference genome for Trichogramma kaykai: A tiny desert-dwelling parasitoid wasp with competing sex-ratio distorters.</title>
        <authorList>
            <person name="Culotta J."/>
            <person name="Lindsey A.R."/>
        </authorList>
    </citation>
    <scope>NUCLEOTIDE SEQUENCE [LARGE SCALE GENOMIC DNA]</scope>
    <source>
        <strain evidence="1 2">KSX58</strain>
    </source>
</reference>
<gene>
    <name evidence="1" type="ORF">TKK_020182</name>
</gene>
<sequence length="479" mass="55170">MNLLRGHHQDIHENFLTPKEVEILVSEPINRQEFELQEDVPNIEPADSIDDATSDIESIDLRAESFNSLPDDHIIFDNNNNEQKKFEDECLKKVYDDAEFGVGECVKKILGYYLEHCTTKRALYDLLDLIHDLLPKPNYLPRNKNFVMKFLNKIAPTQVIKRHRMCESCSNYLGEHNISSDITKCQNCNNEHVNGCFEEYDLKALLTQAFETQQLSHYIELHRQNRNNDPSVISDISSGTEYRFLEENVLKGENDVVLLWSTDGFPIANNSNGQVWPIQVQIVNVPYESRYKFRFVCGVYYSREHKPNMNTFLRPMVNSFRSLFDPGFDLYDKQTNTFKHSILVAPIASLDAPVRAVVQNIMQYNGAYGCTFCEHPGMKDKSFLDAALSLYRRAAVSRAWKMECAIAQSCWLWPSCTVKLEELLLRRLETIVPWVYEAIPTPGCSLGVYNEDRECKTGSQELSTTSYGPVYSSSRRQCI</sequence>
<dbReference type="AlphaFoldDB" id="A0ABD2VSU5"/>
<name>A0ABD2VSU5_9HYME</name>
<evidence type="ECO:0000313" key="2">
    <source>
        <dbReference type="Proteomes" id="UP001627154"/>
    </source>
</evidence>
<keyword evidence="2" id="KW-1185">Reference proteome</keyword>
<evidence type="ECO:0000313" key="1">
    <source>
        <dbReference type="EMBL" id="KAL3383812.1"/>
    </source>
</evidence>
<organism evidence="1 2">
    <name type="scientific">Trichogramma kaykai</name>
    <dbReference type="NCBI Taxonomy" id="54128"/>
    <lineage>
        <taxon>Eukaryota</taxon>
        <taxon>Metazoa</taxon>
        <taxon>Ecdysozoa</taxon>
        <taxon>Arthropoda</taxon>
        <taxon>Hexapoda</taxon>
        <taxon>Insecta</taxon>
        <taxon>Pterygota</taxon>
        <taxon>Neoptera</taxon>
        <taxon>Endopterygota</taxon>
        <taxon>Hymenoptera</taxon>
        <taxon>Apocrita</taxon>
        <taxon>Proctotrupomorpha</taxon>
        <taxon>Chalcidoidea</taxon>
        <taxon>Trichogrammatidae</taxon>
        <taxon>Trichogramma</taxon>
    </lineage>
</organism>
<evidence type="ECO:0008006" key="3">
    <source>
        <dbReference type="Google" id="ProtNLM"/>
    </source>
</evidence>